<protein>
    <submittedName>
        <fullName evidence="1">CIC11C00000003033</fullName>
    </submittedName>
</protein>
<keyword evidence="2" id="KW-1185">Reference proteome</keyword>
<reference evidence="1 2" key="1">
    <citation type="submission" date="2016-10" db="EMBL/GenBank/DDBJ databases">
        <authorList>
            <person name="de Groot N.N."/>
        </authorList>
    </citation>
    <scope>NUCLEOTIDE SEQUENCE [LARGE SCALE GENOMIC DNA]</scope>
    <source>
        <strain evidence="1 2">CBS 141442</strain>
    </source>
</reference>
<gene>
    <name evidence="1" type="ORF">SAMEA4029010_CIC11G00000003033</name>
</gene>
<evidence type="ECO:0000313" key="2">
    <source>
        <dbReference type="Proteomes" id="UP000182334"/>
    </source>
</evidence>
<sequence length="200" mass="21315">MSVATSSFFSTYAQLINLAPDAPSDAFYGTDDYNKIDTLGPSLPKLPYVFPQASDAISENEDVVTVNVKSIKPPLKFSTLLNGIPLGYSIYKVKTKLVEDVDVLKNAGSTPGDLKVMIKAKVVSDATVLSSLISGDAEISFTVMVSAPKPKAVDPAEEVPVANENATVSVASWQKIYDILVADLGDVEAKAALEKFRNAL</sequence>
<dbReference type="OrthoDB" id="4067208at2759"/>
<dbReference type="Gene3D" id="3.10.20.90">
    <property type="entry name" value="Phosphatidylinositol 3-kinase Catalytic Subunit, Chain A, domain 1"/>
    <property type="match status" value="1"/>
</dbReference>
<evidence type="ECO:0000313" key="1">
    <source>
        <dbReference type="EMBL" id="SGZ57628.1"/>
    </source>
</evidence>
<name>A0A1L0DM32_9ASCO</name>
<organism evidence="1 2">
    <name type="scientific">Sungouiella intermedia</name>
    <dbReference type="NCBI Taxonomy" id="45354"/>
    <lineage>
        <taxon>Eukaryota</taxon>
        <taxon>Fungi</taxon>
        <taxon>Dikarya</taxon>
        <taxon>Ascomycota</taxon>
        <taxon>Saccharomycotina</taxon>
        <taxon>Pichiomycetes</taxon>
        <taxon>Metschnikowiaceae</taxon>
        <taxon>Sungouiella</taxon>
    </lineage>
</organism>
<dbReference type="AlphaFoldDB" id="A0A1L0DM32"/>
<dbReference type="Proteomes" id="UP000182334">
    <property type="component" value="Chromosome VI"/>
</dbReference>
<proteinExistence type="predicted"/>
<dbReference type="EMBL" id="LT635761">
    <property type="protein sequence ID" value="SGZ57628.1"/>
    <property type="molecule type" value="Genomic_DNA"/>
</dbReference>
<accession>A0A1L0DM32</accession>